<evidence type="ECO:0000313" key="2">
    <source>
        <dbReference type="EMBL" id="KAK0600979.1"/>
    </source>
</evidence>
<reference evidence="2" key="2">
    <citation type="submission" date="2023-06" db="EMBL/GenBank/DDBJ databases">
        <authorList>
            <person name="Swenson N.G."/>
            <person name="Wegrzyn J.L."/>
            <person name="Mcevoy S.L."/>
        </authorList>
    </citation>
    <scope>NUCLEOTIDE SEQUENCE</scope>
    <source>
        <strain evidence="2">NS2018</strain>
        <tissue evidence="2">Leaf</tissue>
    </source>
</reference>
<dbReference type="Proteomes" id="UP001168877">
    <property type="component" value="Unassembled WGS sequence"/>
</dbReference>
<dbReference type="Pfam" id="PF00931">
    <property type="entry name" value="NB-ARC"/>
    <property type="match status" value="1"/>
</dbReference>
<protein>
    <recommendedName>
        <fullName evidence="1">NB-ARC domain-containing protein</fullName>
    </recommendedName>
</protein>
<comment type="caution">
    <text evidence="2">The sequence shown here is derived from an EMBL/GenBank/DDBJ whole genome shotgun (WGS) entry which is preliminary data.</text>
</comment>
<dbReference type="GO" id="GO:0043531">
    <property type="term" value="F:ADP binding"/>
    <property type="evidence" value="ECO:0007669"/>
    <property type="project" value="InterPro"/>
</dbReference>
<evidence type="ECO:0000313" key="3">
    <source>
        <dbReference type="Proteomes" id="UP001168877"/>
    </source>
</evidence>
<sequence>MDSGTAEQHREDLRTMEERKSHTLKLLEDVAVSTVALVGDTGTGKTWMAREISECAVHEGLCYESLWLSVTEKYDINLLYKSIAHQLSLSFITEEWGRRR</sequence>
<feature type="domain" description="NB-ARC" evidence="1">
    <location>
        <begin position="25"/>
        <end position="90"/>
    </location>
</feature>
<dbReference type="InterPro" id="IPR002182">
    <property type="entry name" value="NB-ARC"/>
</dbReference>
<keyword evidence="3" id="KW-1185">Reference proteome</keyword>
<dbReference type="InterPro" id="IPR027417">
    <property type="entry name" value="P-loop_NTPase"/>
</dbReference>
<dbReference type="SUPFAM" id="SSF52540">
    <property type="entry name" value="P-loop containing nucleoside triphosphate hydrolases"/>
    <property type="match status" value="1"/>
</dbReference>
<gene>
    <name evidence="2" type="ORF">LWI29_020148</name>
</gene>
<organism evidence="2 3">
    <name type="scientific">Acer saccharum</name>
    <name type="common">Sugar maple</name>
    <dbReference type="NCBI Taxonomy" id="4024"/>
    <lineage>
        <taxon>Eukaryota</taxon>
        <taxon>Viridiplantae</taxon>
        <taxon>Streptophyta</taxon>
        <taxon>Embryophyta</taxon>
        <taxon>Tracheophyta</taxon>
        <taxon>Spermatophyta</taxon>
        <taxon>Magnoliopsida</taxon>
        <taxon>eudicotyledons</taxon>
        <taxon>Gunneridae</taxon>
        <taxon>Pentapetalae</taxon>
        <taxon>rosids</taxon>
        <taxon>malvids</taxon>
        <taxon>Sapindales</taxon>
        <taxon>Sapindaceae</taxon>
        <taxon>Hippocastanoideae</taxon>
        <taxon>Acereae</taxon>
        <taxon>Acer</taxon>
    </lineage>
</organism>
<dbReference type="Gene3D" id="3.40.50.300">
    <property type="entry name" value="P-loop containing nucleotide triphosphate hydrolases"/>
    <property type="match status" value="1"/>
</dbReference>
<evidence type="ECO:0000259" key="1">
    <source>
        <dbReference type="Pfam" id="PF00931"/>
    </source>
</evidence>
<dbReference type="AlphaFoldDB" id="A0AA39SZ68"/>
<name>A0AA39SZ68_ACESA</name>
<dbReference type="EMBL" id="JAUESC010000003">
    <property type="protein sequence ID" value="KAK0600979.1"/>
    <property type="molecule type" value="Genomic_DNA"/>
</dbReference>
<proteinExistence type="predicted"/>
<accession>A0AA39SZ68</accession>
<reference evidence="2" key="1">
    <citation type="journal article" date="2022" name="Plant J.">
        <title>Strategies of tolerance reflected in two North American maple genomes.</title>
        <authorList>
            <person name="McEvoy S.L."/>
            <person name="Sezen U.U."/>
            <person name="Trouern-Trend A."/>
            <person name="McMahon S.M."/>
            <person name="Schaberg P.G."/>
            <person name="Yang J."/>
            <person name="Wegrzyn J.L."/>
            <person name="Swenson N.G."/>
        </authorList>
    </citation>
    <scope>NUCLEOTIDE SEQUENCE</scope>
    <source>
        <strain evidence="2">NS2018</strain>
    </source>
</reference>